<reference evidence="1" key="1">
    <citation type="submission" date="2019-10" db="EMBL/GenBank/DDBJ databases">
        <title>The sequence and de novo assembly of the wild yak genome.</title>
        <authorList>
            <person name="Liu Y."/>
        </authorList>
    </citation>
    <scope>NUCLEOTIDE SEQUENCE [LARGE SCALE GENOMIC DNA]</scope>
    <source>
        <strain evidence="1">WY2019</strain>
    </source>
</reference>
<dbReference type="AlphaFoldDB" id="A0A6B0RTL8"/>
<dbReference type="Proteomes" id="UP000322234">
    <property type="component" value="Unassembled WGS sequence"/>
</dbReference>
<gene>
    <name evidence="1" type="ORF">E5288_WYG001016</name>
</gene>
<comment type="caution">
    <text evidence="1">The sequence shown here is derived from an EMBL/GenBank/DDBJ whole genome shotgun (WGS) entry which is preliminary data.</text>
</comment>
<accession>A0A6B0RTL8</accession>
<proteinExistence type="predicted"/>
<keyword evidence="2" id="KW-1185">Reference proteome</keyword>
<protein>
    <submittedName>
        <fullName evidence="1">Uncharacterized protein</fullName>
    </submittedName>
</protein>
<evidence type="ECO:0000313" key="2">
    <source>
        <dbReference type="Proteomes" id="UP000322234"/>
    </source>
</evidence>
<organism evidence="1 2">
    <name type="scientific">Bos mutus</name>
    <name type="common">wild yak</name>
    <dbReference type="NCBI Taxonomy" id="72004"/>
    <lineage>
        <taxon>Eukaryota</taxon>
        <taxon>Metazoa</taxon>
        <taxon>Chordata</taxon>
        <taxon>Craniata</taxon>
        <taxon>Vertebrata</taxon>
        <taxon>Euteleostomi</taxon>
        <taxon>Mammalia</taxon>
        <taxon>Eutheria</taxon>
        <taxon>Laurasiatheria</taxon>
        <taxon>Artiodactyla</taxon>
        <taxon>Ruminantia</taxon>
        <taxon>Pecora</taxon>
        <taxon>Bovidae</taxon>
        <taxon>Bovinae</taxon>
        <taxon>Bos</taxon>
    </lineage>
</organism>
<dbReference type="EMBL" id="VBQZ03000083">
    <property type="protein sequence ID" value="MXQ92451.1"/>
    <property type="molecule type" value="Genomic_DNA"/>
</dbReference>
<sequence>MWHGLGSAVQLGPCQAFPSLPVLRHSQLPSVREVAFMTSFQLRRTRSSAPSRSSHPLQHVLRSALVPLSAGCFPFAFLTLVLLRGALPSGAFIVGVPGGVAAPALGSHGRCCGISHAMASTLASSFTQVSLISVVTGPPPASQGTDGSILLSLAGTATVLSVMGPSPGPGAMVRMRRMLSPDGEPPLSPGAAHWRH</sequence>
<evidence type="ECO:0000313" key="1">
    <source>
        <dbReference type="EMBL" id="MXQ92451.1"/>
    </source>
</evidence>
<name>A0A6B0RTL8_9CETA</name>